<dbReference type="AlphaFoldDB" id="A0A933RZ89"/>
<proteinExistence type="predicted"/>
<feature type="region of interest" description="Disordered" evidence="1">
    <location>
        <begin position="16"/>
        <end position="40"/>
    </location>
</feature>
<evidence type="ECO:0000256" key="1">
    <source>
        <dbReference type="SAM" id="MobiDB-lite"/>
    </source>
</evidence>
<evidence type="ECO:0000313" key="4">
    <source>
        <dbReference type="Proteomes" id="UP000782519"/>
    </source>
</evidence>
<dbReference type="Pfam" id="PF07238">
    <property type="entry name" value="PilZ"/>
    <property type="match status" value="1"/>
</dbReference>
<evidence type="ECO:0000259" key="2">
    <source>
        <dbReference type="Pfam" id="PF07238"/>
    </source>
</evidence>
<dbReference type="InterPro" id="IPR009875">
    <property type="entry name" value="PilZ_domain"/>
</dbReference>
<dbReference type="EMBL" id="JACRJB010000053">
    <property type="protein sequence ID" value="MBI5131440.1"/>
    <property type="molecule type" value="Genomic_DNA"/>
</dbReference>
<evidence type="ECO:0000313" key="3">
    <source>
        <dbReference type="EMBL" id="MBI5131440.1"/>
    </source>
</evidence>
<gene>
    <name evidence="3" type="ORF">HZA66_18540</name>
</gene>
<dbReference type="SUPFAM" id="SSF141371">
    <property type="entry name" value="PilZ domain-like"/>
    <property type="match status" value="1"/>
</dbReference>
<protein>
    <submittedName>
        <fullName evidence="3">PilZ domain-containing protein</fullName>
    </submittedName>
</protein>
<reference evidence="3" key="1">
    <citation type="submission" date="2020-07" db="EMBL/GenBank/DDBJ databases">
        <title>Huge and variable diversity of episymbiotic CPR bacteria and DPANN archaea in groundwater ecosystems.</title>
        <authorList>
            <person name="He C.Y."/>
            <person name="Keren R."/>
            <person name="Whittaker M."/>
            <person name="Farag I.F."/>
            <person name="Doudna J."/>
            <person name="Cate J.H.D."/>
            <person name="Banfield J.F."/>
        </authorList>
    </citation>
    <scope>NUCLEOTIDE SEQUENCE</scope>
    <source>
        <strain evidence="3">NC_groundwater_1818_Pr3_B-0.1um_66_35</strain>
    </source>
</reference>
<name>A0A933RZ89_RHOPL</name>
<dbReference type="Proteomes" id="UP000782519">
    <property type="component" value="Unassembled WGS sequence"/>
</dbReference>
<sequence length="105" mass="11585">MFGAAWCWCCAEPAIGGRRGDRTKGHAVDEKRRQPRRDVADSAHVSFNGTSLGCLVRNISDDGAAIDVENAAYIPERFRLVTADAVHNCRLVWIKQNRIGVAFEA</sequence>
<feature type="domain" description="PilZ" evidence="2">
    <location>
        <begin position="30"/>
        <end position="103"/>
    </location>
</feature>
<dbReference type="GO" id="GO:0035438">
    <property type="term" value="F:cyclic-di-GMP binding"/>
    <property type="evidence" value="ECO:0007669"/>
    <property type="project" value="InterPro"/>
</dbReference>
<organism evidence="3 4">
    <name type="scientific">Rhodopseudomonas palustris</name>
    <dbReference type="NCBI Taxonomy" id="1076"/>
    <lineage>
        <taxon>Bacteria</taxon>
        <taxon>Pseudomonadati</taxon>
        <taxon>Pseudomonadota</taxon>
        <taxon>Alphaproteobacteria</taxon>
        <taxon>Hyphomicrobiales</taxon>
        <taxon>Nitrobacteraceae</taxon>
        <taxon>Rhodopseudomonas</taxon>
    </lineage>
</organism>
<comment type="caution">
    <text evidence="3">The sequence shown here is derived from an EMBL/GenBank/DDBJ whole genome shotgun (WGS) entry which is preliminary data.</text>
</comment>
<feature type="compositionally biased region" description="Basic and acidic residues" evidence="1">
    <location>
        <begin position="18"/>
        <end position="40"/>
    </location>
</feature>
<accession>A0A933RZ89</accession>